<dbReference type="InterPro" id="IPR044730">
    <property type="entry name" value="RNase_H-like_dom_plant"/>
</dbReference>
<dbReference type="CDD" id="cd06222">
    <property type="entry name" value="RNase_H_like"/>
    <property type="match status" value="1"/>
</dbReference>
<evidence type="ECO:0000259" key="1">
    <source>
        <dbReference type="Pfam" id="PF13456"/>
    </source>
</evidence>
<evidence type="ECO:0000313" key="3">
    <source>
        <dbReference type="Proteomes" id="UP001634007"/>
    </source>
</evidence>
<gene>
    <name evidence="2" type="ORF">ACJRO7_005313</name>
</gene>
<name>A0ABD3J2C5_EUCGL</name>
<organism evidence="2 3">
    <name type="scientific">Eucalyptus globulus</name>
    <name type="common">Tasmanian blue gum</name>
    <dbReference type="NCBI Taxonomy" id="34317"/>
    <lineage>
        <taxon>Eukaryota</taxon>
        <taxon>Viridiplantae</taxon>
        <taxon>Streptophyta</taxon>
        <taxon>Embryophyta</taxon>
        <taxon>Tracheophyta</taxon>
        <taxon>Spermatophyta</taxon>
        <taxon>Magnoliopsida</taxon>
        <taxon>eudicotyledons</taxon>
        <taxon>Gunneridae</taxon>
        <taxon>Pentapetalae</taxon>
        <taxon>rosids</taxon>
        <taxon>malvids</taxon>
        <taxon>Myrtales</taxon>
        <taxon>Myrtaceae</taxon>
        <taxon>Myrtoideae</taxon>
        <taxon>Eucalypteae</taxon>
        <taxon>Eucalyptus</taxon>
    </lineage>
</organism>
<dbReference type="Pfam" id="PF13456">
    <property type="entry name" value="RVT_3"/>
    <property type="match status" value="1"/>
</dbReference>
<keyword evidence="3" id="KW-1185">Reference proteome</keyword>
<dbReference type="PANTHER" id="PTHR47723:SF19">
    <property type="entry name" value="POLYNUCLEOTIDYL TRANSFERASE, RIBONUCLEASE H-LIKE SUPERFAMILY PROTEIN"/>
    <property type="match status" value="1"/>
</dbReference>
<dbReference type="PANTHER" id="PTHR47723">
    <property type="entry name" value="OS05G0353850 PROTEIN"/>
    <property type="match status" value="1"/>
</dbReference>
<comment type="caution">
    <text evidence="2">The sequence shown here is derived from an EMBL/GenBank/DDBJ whole genome shotgun (WGS) entry which is preliminary data.</text>
</comment>
<evidence type="ECO:0000313" key="2">
    <source>
        <dbReference type="EMBL" id="KAL3720475.1"/>
    </source>
</evidence>
<dbReference type="Proteomes" id="UP001634007">
    <property type="component" value="Unassembled WGS sequence"/>
</dbReference>
<accession>A0ABD3J2C5</accession>
<dbReference type="InterPro" id="IPR002156">
    <property type="entry name" value="RNaseH_domain"/>
</dbReference>
<dbReference type="EMBL" id="JBJKBG010000010">
    <property type="protein sequence ID" value="KAL3720475.1"/>
    <property type="molecule type" value="Genomic_DNA"/>
</dbReference>
<feature type="domain" description="RNase H type-1" evidence="1">
    <location>
        <begin position="90"/>
        <end position="145"/>
    </location>
</feature>
<dbReference type="InterPro" id="IPR053151">
    <property type="entry name" value="RNase_H-like"/>
</dbReference>
<dbReference type="AlphaFoldDB" id="A0ABD3J2C5"/>
<protein>
    <recommendedName>
        <fullName evidence="1">RNase H type-1 domain-containing protein</fullName>
    </recommendedName>
</protein>
<sequence>MDKWLAEFFEAKTDSPDEGLVVEVLWQIWKYRNHHIFRDRKPKTEAIMANALAQSRSFKRWNWSTRNRTTTAQNLPTSWTAPEGGNLKLNVDCSWVEGESASSIAGLLRNSSGVIVEGFAKAIHASSPLQAETLAVLHGLRLLKKENDTHVGQVQESNKSLVCETD</sequence>
<proteinExistence type="predicted"/>
<reference evidence="2 3" key="1">
    <citation type="submission" date="2024-11" db="EMBL/GenBank/DDBJ databases">
        <title>Chromosome-level genome assembly of Eucalyptus globulus Labill. provides insights into its genome evolution.</title>
        <authorList>
            <person name="Li X."/>
        </authorList>
    </citation>
    <scope>NUCLEOTIDE SEQUENCE [LARGE SCALE GENOMIC DNA]</scope>
    <source>
        <strain evidence="2">CL2024</strain>
        <tissue evidence="2">Fresh tender leaves</tissue>
    </source>
</reference>